<keyword evidence="1" id="KW-0812">Transmembrane</keyword>
<protein>
    <recommendedName>
        <fullName evidence="6">DUF2306 domain-containing protein</fullName>
    </recommendedName>
</protein>
<evidence type="ECO:0008006" key="6">
    <source>
        <dbReference type="Google" id="ProtNLM"/>
    </source>
</evidence>
<name>A0A285JE22_9RHOB</name>
<sequence length="238" mass="25076">MPTPDLFILVAHVALGTLAVAVGAIALGSRKGRRVHVRAGRVFALGMGVSSLLGALLGALNHQTLWITFHAGILGATLVTSGVLAVRIRAPGVKRVFAAIAGLNALNAAGLFLAGWHASTLPEAHLFGFAAEDYFFLFGMAAIAGLGDLRMTLGTQVSERLRIAQHLLRMCIGFFIAAGSAFTGPGATVFPEALRNSGLLSLPELTIVLLMLFWLWKTLRRPRPVAATPQAGPWAEGH</sequence>
<feature type="transmembrane region" description="Helical" evidence="1">
    <location>
        <begin position="199"/>
        <end position="216"/>
    </location>
</feature>
<keyword evidence="1" id="KW-0472">Membrane</keyword>
<organism evidence="3 4">
    <name type="scientific">Pseudooceanicola antarcticus</name>
    <dbReference type="NCBI Taxonomy" id="1247613"/>
    <lineage>
        <taxon>Bacteria</taxon>
        <taxon>Pseudomonadati</taxon>
        <taxon>Pseudomonadota</taxon>
        <taxon>Alphaproteobacteria</taxon>
        <taxon>Rhodobacterales</taxon>
        <taxon>Paracoccaceae</taxon>
        <taxon>Pseudooceanicola</taxon>
    </lineage>
</organism>
<reference evidence="3 4" key="1">
    <citation type="submission" date="2017-09" db="EMBL/GenBank/DDBJ databases">
        <authorList>
            <person name="Ehlers B."/>
            <person name="Leendertz F.H."/>
        </authorList>
    </citation>
    <scope>NUCLEOTIDE SEQUENCE [LARGE SCALE GENOMIC DNA]</scope>
    <source>
        <strain evidence="3 4">CGMCC 1.12662</strain>
    </source>
</reference>
<dbReference type="EMBL" id="PGTD01000011">
    <property type="protein sequence ID" value="PJE31106.1"/>
    <property type="molecule type" value="Genomic_DNA"/>
</dbReference>
<gene>
    <name evidence="2" type="ORF">CVM39_04765</name>
    <name evidence="3" type="ORF">SAMN06297129_3555</name>
</gene>
<evidence type="ECO:0000313" key="2">
    <source>
        <dbReference type="EMBL" id="PJE31106.1"/>
    </source>
</evidence>
<keyword evidence="1" id="KW-1133">Transmembrane helix</keyword>
<keyword evidence="5" id="KW-1185">Reference proteome</keyword>
<reference evidence="2 5" key="2">
    <citation type="journal article" date="2018" name="Int. J. Syst. Evol. Microbiol.">
        <title>Pseudooceanicola lipolyticus sp. nov., a marine alphaproteobacterium, reclassification of Oceanicola flagellatus as Pseudooceanicola flagellatus comb. nov. and emended description of the genus Pseudooceanicola.</title>
        <authorList>
            <person name="Huang M.-M."/>
            <person name="Guo L.-L."/>
            <person name="Wu Y.-H."/>
            <person name="Lai Q.-L."/>
            <person name="Shao Z.-Z."/>
            <person name="Wang C.-S."/>
            <person name="Wu M."/>
            <person name="Xu X.-W."/>
        </authorList>
    </citation>
    <scope>NUCLEOTIDE SEQUENCE [LARGE SCALE GENOMIC DNA]</scope>
    <source>
        <strain evidence="2 5">Ar-45</strain>
    </source>
</reference>
<evidence type="ECO:0000313" key="5">
    <source>
        <dbReference type="Proteomes" id="UP000231702"/>
    </source>
</evidence>
<feature type="transmembrane region" description="Helical" evidence="1">
    <location>
        <begin position="6"/>
        <end position="27"/>
    </location>
</feature>
<dbReference type="Proteomes" id="UP000231702">
    <property type="component" value="Unassembled WGS sequence"/>
</dbReference>
<dbReference type="EMBL" id="OBEA01000008">
    <property type="protein sequence ID" value="SNY58514.1"/>
    <property type="molecule type" value="Genomic_DNA"/>
</dbReference>
<feature type="transmembrane region" description="Helical" evidence="1">
    <location>
        <begin position="39"/>
        <end position="59"/>
    </location>
</feature>
<evidence type="ECO:0000313" key="3">
    <source>
        <dbReference type="EMBL" id="SNY58514.1"/>
    </source>
</evidence>
<feature type="transmembrane region" description="Helical" evidence="1">
    <location>
        <begin position="124"/>
        <end position="146"/>
    </location>
</feature>
<feature type="transmembrane region" description="Helical" evidence="1">
    <location>
        <begin position="65"/>
        <end position="84"/>
    </location>
</feature>
<feature type="transmembrane region" description="Helical" evidence="1">
    <location>
        <begin position="96"/>
        <end position="118"/>
    </location>
</feature>
<evidence type="ECO:0000313" key="4">
    <source>
        <dbReference type="Proteomes" id="UP000231655"/>
    </source>
</evidence>
<evidence type="ECO:0000256" key="1">
    <source>
        <dbReference type="SAM" id="Phobius"/>
    </source>
</evidence>
<dbReference type="AlphaFoldDB" id="A0A285JE22"/>
<feature type="transmembrane region" description="Helical" evidence="1">
    <location>
        <begin position="167"/>
        <end position="187"/>
    </location>
</feature>
<dbReference type="Proteomes" id="UP000231655">
    <property type="component" value="Unassembled WGS sequence"/>
</dbReference>
<proteinExistence type="predicted"/>
<accession>A0A285JE22</accession>